<feature type="compositionally biased region" description="Basic and acidic residues" evidence="1">
    <location>
        <begin position="1"/>
        <end position="10"/>
    </location>
</feature>
<evidence type="ECO:0000313" key="3">
    <source>
        <dbReference type="Proteomes" id="UP000515317"/>
    </source>
</evidence>
<reference evidence="2 3" key="1">
    <citation type="submission" date="2020-08" db="EMBL/GenBank/DDBJ databases">
        <title>Genome sequence of Rhizobiales bacterium strain IZ6.</title>
        <authorList>
            <person name="Nakai R."/>
            <person name="Naganuma T."/>
        </authorList>
    </citation>
    <scope>NUCLEOTIDE SEQUENCE [LARGE SCALE GENOMIC DNA]</scope>
    <source>
        <strain evidence="2 3">IZ6</strain>
    </source>
</reference>
<sequence>MRGKLRRIDENGDDDALGMFGGKAHQRDMAGMERAHGRDKGDALAFAAEACERLVELGAGVNDMRKHGGWIARRVVRAKARFECSPVP</sequence>
<name>A0A6S6QIR5_9HYPH</name>
<dbReference type="Proteomes" id="UP000515317">
    <property type="component" value="Chromosome"/>
</dbReference>
<keyword evidence="3" id="KW-1185">Reference proteome</keyword>
<gene>
    <name evidence="2" type="ORF">IZ6_18780</name>
</gene>
<dbReference type="KEGG" id="tso:IZ6_18780"/>
<protein>
    <submittedName>
        <fullName evidence="2">Uncharacterized protein</fullName>
    </submittedName>
</protein>
<evidence type="ECO:0000313" key="2">
    <source>
        <dbReference type="EMBL" id="BCJ91143.1"/>
    </source>
</evidence>
<dbReference type="AlphaFoldDB" id="A0A6S6QIR5"/>
<organism evidence="2 3">
    <name type="scientific">Terrihabitans soli</name>
    <dbReference type="NCBI Taxonomy" id="708113"/>
    <lineage>
        <taxon>Bacteria</taxon>
        <taxon>Pseudomonadati</taxon>
        <taxon>Pseudomonadota</taxon>
        <taxon>Alphaproteobacteria</taxon>
        <taxon>Hyphomicrobiales</taxon>
        <taxon>Terrihabitans</taxon>
    </lineage>
</organism>
<dbReference type="EMBL" id="AP023361">
    <property type="protein sequence ID" value="BCJ91143.1"/>
    <property type="molecule type" value="Genomic_DNA"/>
</dbReference>
<feature type="region of interest" description="Disordered" evidence="1">
    <location>
        <begin position="1"/>
        <end position="21"/>
    </location>
</feature>
<accession>A0A6S6QIR5</accession>
<evidence type="ECO:0000256" key="1">
    <source>
        <dbReference type="SAM" id="MobiDB-lite"/>
    </source>
</evidence>
<proteinExistence type="predicted"/>